<evidence type="ECO:0000313" key="11">
    <source>
        <dbReference type="Proteomes" id="UP000309389"/>
    </source>
</evidence>
<evidence type="ECO:0000313" key="10">
    <source>
        <dbReference type="EMBL" id="TIX50396.1"/>
    </source>
</evidence>
<dbReference type="Pfam" id="PF01432">
    <property type="entry name" value="Peptidase_M3"/>
    <property type="match status" value="1"/>
</dbReference>
<keyword evidence="4 7" id="KW-0378">Hydrolase</keyword>
<dbReference type="Gene3D" id="1.10.1370.10">
    <property type="entry name" value="Neurolysin, domain 3"/>
    <property type="match status" value="1"/>
</dbReference>
<organism evidence="10 11">
    <name type="scientific">Alteraurantiacibacter aquimixticola</name>
    <dbReference type="NCBI Taxonomy" id="2489173"/>
    <lineage>
        <taxon>Bacteria</taxon>
        <taxon>Pseudomonadati</taxon>
        <taxon>Pseudomonadota</taxon>
        <taxon>Alphaproteobacteria</taxon>
        <taxon>Sphingomonadales</taxon>
        <taxon>Erythrobacteraceae</taxon>
        <taxon>Alteraurantiacibacter</taxon>
    </lineage>
</organism>
<dbReference type="GO" id="GO:0005829">
    <property type="term" value="C:cytosol"/>
    <property type="evidence" value="ECO:0007669"/>
    <property type="project" value="TreeGrafter"/>
</dbReference>
<dbReference type="GO" id="GO:0006508">
    <property type="term" value="P:proteolysis"/>
    <property type="evidence" value="ECO:0007669"/>
    <property type="project" value="UniProtKB-KW"/>
</dbReference>
<name>A0A4T3F6B2_9SPHN</name>
<dbReference type="CDD" id="cd06456">
    <property type="entry name" value="M3A_DCP"/>
    <property type="match status" value="1"/>
</dbReference>
<dbReference type="PANTHER" id="PTHR43660">
    <property type="entry name" value="DIPEPTIDYL CARBOXYPEPTIDASE"/>
    <property type="match status" value="1"/>
</dbReference>
<dbReference type="InterPro" id="IPR024079">
    <property type="entry name" value="MetalloPept_cat_dom_sf"/>
</dbReference>
<evidence type="ECO:0000256" key="7">
    <source>
        <dbReference type="RuleBase" id="RU003435"/>
    </source>
</evidence>
<comment type="similarity">
    <text evidence="1 7">Belongs to the peptidase M3 family.</text>
</comment>
<dbReference type="Proteomes" id="UP000309389">
    <property type="component" value="Unassembled WGS sequence"/>
</dbReference>
<keyword evidence="2 7" id="KW-0645">Protease</keyword>
<keyword evidence="3 7" id="KW-0479">Metal-binding</keyword>
<feature type="chain" id="PRO_5020887719" evidence="8">
    <location>
        <begin position="26"/>
        <end position="722"/>
    </location>
</feature>
<dbReference type="SUPFAM" id="SSF55486">
    <property type="entry name" value="Metalloproteases ('zincins'), catalytic domain"/>
    <property type="match status" value="1"/>
</dbReference>
<dbReference type="GO" id="GO:0004180">
    <property type="term" value="F:carboxypeptidase activity"/>
    <property type="evidence" value="ECO:0007669"/>
    <property type="project" value="TreeGrafter"/>
</dbReference>
<feature type="signal peptide" evidence="8">
    <location>
        <begin position="1"/>
        <end position="25"/>
    </location>
</feature>
<proteinExistence type="inferred from homology"/>
<dbReference type="AlphaFoldDB" id="A0A4T3F6B2"/>
<dbReference type="InterPro" id="IPR001567">
    <property type="entry name" value="Pept_M3A_M3B_dom"/>
</dbReference>
<evidence type="ECO:0000256" key="1">
    <source>
        <dbReference type="ARBA" id="ARBA00006040"/>
    </source>
</evidence>
<dbReference type="InterPro" id="IPR024077">
    <property type="entry name" value="Neurolysin/TOP_dom2"/>
</dbReference>
<dbReference type="OrthoDB" id="9773538at2"/>
<gene>
    <name evidence="10" type="ORF">E5222_08965</name>
</gene>
<dbReference type="Gene3D" id="3.40.390.10">
    <property type="entry name" value="Collagenase (Catalytic Domain)"/>
    <property type="match status" value="1"/>
</dbReference>
<keyword evidence="11" id="KW-1185">Reference proteome</keyword>
<dbReference type="EMBL" id="SSHH01000002">
    <property type="protein sequence ID" value="TIX50396.1"/>
    <property type="molecule type" value="Genomic_DNA"/>
</dbReference>
<evidence type="ECO:0000256" key="5">
    <source>
        <dbReference type="ARBA" id="ARBA00022833"/>
    </source>
</evidence>
<dbReference type="PROSITE" id="PS51257">
    <property type="entry name" value="PROKAR_LIPOPROTEIN"/>
    <property type="match status" value="1"/>
</dbReference>
<evidence type="ECO:0000256" key="3">
    <source>
        <dbReference type="ARBA" id="ARBA00022723"/>
    </source>
</evidence>
<comment type="caution">
    <text evidence="10">The sequence shown here is derived from an EMBL/GenBank/DDBJ whole genome shotgun (WGS) entry which is preliminary data.</text>
</comment>
<protein>
    <submittedName>
        <fullName evidence="10">M3 family peptidase</fullName>
    </submittedName>
</protein>
<dbReference type="FunFam" id="3.40.390.10:FF:000009">
    <property type="entry name" value="Oligopeptidase A"/>
    <property type="match status" value="1"/>
</dbReference>
<dbReference type="InterPro" id="IPR034005">
    <property type="entry name" value="M3A_DCP"/>
</dbReference>
<evidence type="ECO:0000256" key="2">
    <source>
        <dbReference type="ARBA" id="ARBA00022670"/>
    </source>
</evidence>
<keyword evidence="5 7" id="KW-0862">Zinc</keyword>
<feature type="domain" description="Peptidase M3A/M3B catalytic" evidence="9">
    <location>
        <begin position="269"/>
        <end position="717"/>
    </location>
</feature>
<evidence type="ECO:0000256" key="6">
    <source>
        <dbReference type="ARBA" id="ARBA00023049"/>
    </source>
</evidence>
<dbReference type="InterPro" id="IPR045090">
    <property type="entry name" value="Pept_M3A_M3B"/>
</dbReference>
<evidence type="ECO:0000259" key="9">
    <source>
        <dbReference type="Pfam" id="PF01432"/>
    </source>
</evidence>
<keyword evidence="8" id="KW-0732">Signal</keyword>
<evidence type="ECO:0000256" key="4">
    <source>
        <dbReference type="ARBA" id="ARBA00022801"/>
    </source>
</evidence>
<accession>A0A4T3F6B2</accession>
<reference evidence="10 11" key="1">
    <citation type="submission" date="2019-04" db="EMBL/GenBank/DDBJ databases">
        <title>Altererythrobacter aquimixticola sp. nov., isolated from sediment of junction between the ocean and a freshwater spring.</title>
        <authorList>
            <person name="Yoon J.-H."/>
        </authorList>
    </citation>
    <scope>NUCLEOTIDE SEQUENCE [LARGE SCALE GENOMIC DNA]</scope>
    <source>
        <strain evidence="10 11">SSKS-13</strain>
    </source>
</reference>
<sequence>MNIRLLAGTAAIALLTACTTMDNTAMDLPGTAANNLPDVPQGTGIFAQPSTLPFHAPDFDAIQDTDYQPAIEQGIAIQLVEIERIANNPAPATFSNTIVETERTGQMLSRAYNPFSQEVGANTNDVLDAADSALSPQLAAMNDAIYLNPVLFARVKAVYDNRAAMTMTPEDAMLLETTYAEFVHNGALLDEAAQQELRQINTRISELETEFSQKLTAATSANAVVVDTREELAGLTEGQIATAASAAADRGVPGKFVLTLQNTTQQPLLTSLDNRDVRERLYKASINRTSSGGENDTTGIIREIVELRTRKAELFDTPDYATWQMYDRFAATPSRALDFMRQMVPALSATQEREAEVLNERIAQDGHNFTVQPWDWPYYAEKVRQERYSLDENAIKQYFVVDRVLEDGVFYMANKLYGLTFEKRDDIPVYHPDVTVYTVFDADGSELALFYFDPFQRDNKQGGAWMSNFVEQSHLLGDLPVVTNTQNIAPPAEGQPALASWDDVNTMFHEFGHALHGMFANQMYPSLSGTATARDWVEFPSQFHENFATVPEVLSNYAKHWETGETIPAELLSAIDRASKFDQGYALGETLTAALLDMEWHALAPGEAPADVMGFEAAALDRLGLKTDLVPPRYRTPYFRHIFSHGYDAGYYSYLWTEMLHHDAYSWVEANGGMTREVGDHIRATFLGQGHSKSYDVMYRDFTGREPRVEPMLEARGLLESE</sequence>
<dbReference type="GO" id="GO:0046872">
    <property type="term" value="F:metal ion binding"/>
    <property type="evidence" value="ECO:0007669"/>
    <property type="project" value="UniProtKB-UniRule"/>
</dbReference>
<dbReference type="GO" id="GO:0004222">
    <property type="term" value="F:metalloendopeptidase activity"/>
    <property type="evidence" value="ECO:0007669"/>
    <property type="project" value="InterPro"/>
</dbReference>
<dbReference type="PANTHER" id="PTHR43660:SF1">
    <property type="entry name" value="DIPEPTIDYL CARBOXYPEPTIDASE"/>
    <property type="match status" value="1"/>
</dbReference>
<dbReference type="RefSeq" id="WP_136693418.1">
    <property type="nucleotide sequence ID" value="NZ_SSHH01000002.1"/>
</dbReference>
<comment type="cofactor">
    <cofactor evidence="7">
        <name>Zn(2+)</name>
        <dbReference type="ChEBI" id="CHEBI:29105"/>
    </cofactor>
    <text evidence="7">Binds 1 zinc ion.</text>
</comment>
<keyword evidence="6 7" id="KW-0482">Metalloprotease</keyword>
<evidence type="ECO:0000256" key="8">
    <source>
        <dbReference type="SAM" id="SignalP"/>
    </source>
</evidence>